<dbReference type="GO" id="GO:0006412">
    <property type="term" value="P:translation"/>
    <property type="evidence" value="ECO:0007669"/>
    <property type="project" value="InterPro"/>
</dbReference>
<organism evidence="4 5">
    <name type="scientific">Leptidea sinapis</name>
    <dbReference type="NCBI Taxonomy" id="189913"/>
    <lineage>
        <taxon>Eukaryota</taxon>
        <taxon>Metazoa</taxon>
        <taxon>Ecdysozoa</taxon>
        <taxon>Arthropoda</taxon>
        <taxon>Hexapoda</taxon>
        <taxon>Insecta</taxon>
        <taxon>Pterygota</taxon>
        <taxon>Neoptera</taxon>
        <taxon>Endopterygota</taxon>
        <taxon>Lepidoptera</taxon>
        <taxon>Glossata</taxon>
        <taxon>Ditrysia</taxon>
        <taxon>Papilionoidea</taxon>
        <taxon>Pieridae</taxon>
        <taxon>Dismorphiinae</taxon>
        <taxon>Leptidea</taxon>
    </lineage>
</organism>
<evidence type="ECO:0000256" key="3">
    <source>
        <dbReference type="ARBA" id="ARBA00023274"/>
    </source>
</evidence>
<evidence type="ECO:0000313" key="4">
    <source>
        <dbReference type="EMBL" id="VVD06183.1"/>
    </source>
</evidence>
<dbReference type="PANTHER" id="PTHR15893">
    <property type="entry name" value="RIBOSOMAL PROTEIN L27"/>
    <property type="match status" value="1"/>
</dbReference>
<dbReference type="InterPro" id="IPR001684">
    <property type="entry name" value="Ribosomal_bL27"/>
</dbReference>
<dbReference type="PANTHER" id="PTHR15893:SF0">
    <property type="entry name" value="LARGE RIBOSOMAL SUBUNIT PROTEIN BL27M"/>
    <property type="match status" value="1"/>
</dbReference>
<keyword evidence="3" id="KW-0687">Ribonucleoprotein</keyword>
<proteinExistence type="inferred from homology"/>
<dbReference type="PRINTS" id="PR00063">
    <property type="entry name" value="RIBOSOMALL27"/>
</dbReference>
<comment type="similarity">
    <text evidence="1">Belongs to the bacterial ribosomal protein bL27 family.</text>
</comment>
<evidence type="ECO:0000256" key="2">
    <source>
        <dbReference type="ARBA" id="ARBA00022980"/>
    </source>
</evidence>
<dbReference type="EMBL" id="FZQP02007090">
    <property type="protein sequence ID" value="VVD06183.1"/>
    <property type="molecule type" value="Genomic_DNA"/>
</dbReference>
<protein>
    <submittedName>
        <fullName evidence="4">Uncharacterized protein</fullName>
    </submittedName>
</protein>
<keyword evidence="2" id="KW-0689">Ribosomal protein</keyword>
<evidence type="ECO:0000256" key="1">
    <source>
        <dbReference type="ARBA" id="ARBA00010797"/>
    </source>
</evidence>
<accession>A0A5E4R779</accession>
<evidence type="ECO:0000313" key="5">
    <source>
        <dbReference type="Proteomes" id="UP000324832"/>
    </source>
</evidence>
<sequence length="82" mass="9156">MSLSYLTNSTKCISSLKEFVRFASKKTGGSTRNTNCKTKPKHRGWKVQDGHFVHPGHILATQLNTRFHPGLNVTISSTLSRI</sequence>
<name>A0A5E4R779_9NEOP</name>
<dbReference type="GO" id="GO:0003735">
    <property type="term" value="F:structural constituent of ribosome"/>
    <property type="evidence" value="ECO:0007669"/>
    <property type="project" value="InterPro"/>
</dbReference>
<dbReference type="GO" id="GO:0005762">
    <property type="term" value="C:mitochondrial large ribosomal subunit"/>
    <property type="evidence" value="ECO:0007669"/>
    <property type="project" value="TreeGrafter"/>
</dbReference>
<keyword evidence="5" id="KW-1185">Reference proteome</keyword>
<gene>
    <name evidence="4" type="ORF">LSINAPIS_LOCUS15594</name>
</gene>
<dbReference type="Proteomes" id="UP000324832">
    <property type="component" value="Unassembled WGS sequence"/>
</dbReference>
<dbReference type="Pfam" id="PF01016">
    <property type="entry name" value="Ribosomal_L27"/>
    <property type="match status" value="1"/>
</dbReference>
<dbReference type="Gene3D" id="2.40.50.100">
    <property type="match status" value="1"/>
</dbReference>
<dbReference type="SUPFAM" id="SSF110324">
    <property type="entry name" value="Ribosomal L27 protein-like"/>
    <property type="match status" value="1"/>
</dbReference>
<dbReference type="AlphaFoldDB" id="A0A5E4R779"/>
<reference evidence="4 5" key="1">
    <citation type="submission" date="2017-07" db="EMBL/GenBank/DDBJ databases">
        <authorList>
            <person name="Talla V."/>
            <person name="Backstrom N."/>
        </authorList>
    </citation>
    <scope>NUCLEOTIDE SEQUENCE [LARGE SCALE GENOMIC DNA]</scope>
</reference>